<feature type="domain" description="DUF4429" evidence="1">
    <location>
        <begin position="11"/>
        <end position="107"/>
    </location>
</feature>
<proteinExistence type="predicted"/>
<dbReference type="InterPro" id="IPR027860">
    <property type="entry name" value="DUF4429"/>
</dbReference>
<organism evidence="2 3">
    <name type="scientific">Streptomonospora mangrovi</name>
    <dbReference type="NCBI Taxonomy" id="2883123"/>
    <lineage>
        <taxon>Bacteria</taxon>
        <taxon>Bacillati</taxon>
        <taxon>Actinomycetota</taxon>
        <taxon>Actinomycetes</taxon>
        <taxon>Streptosporangiales</taxon>
        <taxon>Nocardiopsidaceae</taxon>
        <taxon>Streptomonospora</taxon>
    </lineage>
</organism>
<gene>
    <name evidence="2" type="ORF">LG943_15530</name>
</gene>
<accession>A0A9X3NL29</accession>
<evidence type="ECO:0000259" key="1">
    <source>
        <dbReference type="Pfam" id="PF14472"/>
    </source>
</evidence>
<name>A0A9X3NL29_9ACTN</name>
<dbReference type="Pfam" id="PF14472">
    <property type="entry name" value="DUF4429"/>
    <property type="match status" value="2"/>
</dbReference>
<dbReference type="RefSeq" id="WP_270072986.1">
    <property type="nucleotide sequence ID" value="NZ_JAJAQC010000025.1"/>
</dbReference>
<protein>
    <submittedName>
        <fullName evidence="2">DUF4429 domain-containing protein</fullName>
    </submittedName>
</protein>
<sequence length="244" mass="26707">MDDLNGDRATWRFDGETVAIRYRAGRFANPVLQALGRCEVPVAAVAAVDFDLFSGRKRRWALHLRLRERTDPYAAAGAMLAEKAQPFRLVGPASTELVAEYLADQIRFAAGQAAETAALPPDLATRLVPPLPFHIQTAEGAATLDRSAVRLLWTGWAAASRKRKAHRREIALAHITGAEWVPSDGWDYGHLRLLTTKAARTRVTRPKHDLACLLSNAGKEDAHALLMAAAITAHVWAGPRPELT</sequence>
<dbReference type="AlphaFoldDB" id="A0A9X3NL29"/>
<evidence type="ECO:0000313" key="3">
    <source>
        <dbReference type="Proteomes" id="UP001140076"/>
    </source>
</evidence>
<evidence type="ECO:0000313" key="2">
    <source>
        <dbReference type="EMBL" id="MDA0565714.1"/>
    </source>
</evidence>
<comment type="caution">
    <text evidence="2">The sequence shown here is derived from an EMBL/GenBank/DDBJ whole genome shotgun (WGS) entry which is preliminary data.</text>
</comment>
<keyword evidence="3" id="KW-1185">Reference proteome</keyword>
<feature type="domain" description="DUF4429" evidence="1">
    <location>
        <begin position="143"/>
        <end position="232"/>
    </location>
</feature>
<reference evidence="2" key="1">
    <citation type="submission" date="2021-10" db="EMBL/GenBank/DDBJ databases">
        <title>Streptomonospora sp. nov., isolated from mangrove soil.</title>
        <authorList>
            <person name="Chen X."/>
            <person name="Ge X."/>
            <person name="Liu W."/>
        </authorList>
    </citation>
    <scope>NUCLEOTIDE SEQUENCE</scope>
    <source>
        <strain evidence="2">S1-112</strain>
    </source>
</reference>
<dbReference type="EMBL" id="JAJAQC010000025">
    <property type="protein sequence ID" value="MDA0565714.1"/>
    <property type="molecule type" value="Genomic_DNA"/>
</dbReference>
<dbReference type="Proteomes" id="UP001140076">
    <property type="component" value="Unassembled WGS sequence"/>
</dbReference>